<dbReference type="Pfam" id="PF03972">
    <property type="entry name" value="MmgE_PrpD_N"/>
    <property type="match status" value="1"/>
</dbReference>
<dbReference type="Gene3D" id="1.10.4100.10">
    <property type="entry name" value="2-methylcitrate dehydratase PrpD"/>
    <property type="match status" value="1"/>
</dbReference>
<dbReference type="OrthoDB" id="9797528at2"/>
<dbReference type="SUPFAM" id="SSF103378">
    <property type="entry name" value="2-methylcitrate dehydratase PrpD"/>
    <property type="match status" value="1"/>
</dbReference>
<dbReference type="Pfam" id="PF19305">
    <property type="entry name" value="MmgE_PrpD_C"/>
    <property type="match status" value="1"/>
</dbReference>
<dbReference type="RefSeq" id="WP_084282910.1">
    <property type="nucleotide sequence ID" value="NZ_FWXJ01000003.1"/>
</dbReference>
<comment type="similarity">
    <text evidence="1">Belongs to the PrpD family.</text>
</comment>
<dbReference type="AlphaFoldDB" id="A0A1W1YMQ5"/>
<evidence type="ECO:0000313" key="4">
    <source>
        <dbReference type="EMBL" id="SMC37485.1"/>
    </source>
</evidence>
<dbReference type="InterPro" id="IPR005656">
    <property type="entry name" value="MmgE_PrpD"/>
</dbReference>
<dbReference type="Gene3D" id="3.30.1330.120">
    <property type="entry name" value="2-methylcitrate dehydratase PrpD"/>
    <property type="match status" value="1"/>
</dbReference>
<organism evidence="4 5">
    <name type="scientific">Polynucleobacter kasalickyi</name>
    <dbReference type="NCBI Taxonomy" id="1938817"/>
    <lineage>
        <taxon>Bacteria</taxon>
        <taxon>Pseudomonadati</taxon>
        <taxon>Pseudomonadota</taxon>
        <taxon>Betaproteobacteria</taxon>
        <taxon>Burkholderiales</taxon>
        <taxon>Burkholderiaceae</taxon>
        <taxon>Polynucleobacter</taxon>
    </lineage>
</organism>
<reference evidence="4 5" key="1">
    <citation type="submission" date="2017-04" db="EMBL/GenBank/DDBJ databases">
        <authorList>
            <person name="Afonso C.L."/>
            <person name="Miller P.J."/>
            <person name="Scott M.A."/>
            <person name="Spackman E."/>
            <person name="Goraichik I."/>
            <person name="Dimitrov K.M."/>
            <person name="Suarez D.L."/>
            <person name="Swayne D.E."/>
        </authorList>
    </citation>
    <scope>NUCLEOTIDE SEQUENCE [LARGE SCALE GENOMIC DNA]</scope>
    <source>
        <strain evidence="4 5">VK13</strain>
    </source>
</reference>
<dbReference type="Proteomes" id="UP000192708">
    <property type="component" value="Unassembled WGS sequence"/>
</dbReference>
<protein>
    <submittedName>
        <fullName evidence="4">2-methylcitrate dehydratase PrpD</fullName>
    </submittedName>
</protein>
<dbReference type="EMBL" id="FWXJ01000003">
    <property type="protein sequence ID" value="SMC37485.1"/>
    <property type="molecule type" value="Genomic_DNA"/>
</dbReference>
<accession>A0A1W1YMQ5</accession>
<feature type="domain" description="MmgE/PrpD C-terminal" evidence="3">
    <location>
        <begin position="304"/>
        <end position="466"/>
    </location>
</feature>
<dbReference type="PANTHER" id="PTHR16943:SF8">
    <property type="entry name" value="2-METHYLCITRATE DEHYDRATASE"/>
    <property type="match status" value="1"/>
</dbReference>
<sequence>MKRRQFLTQSSYIIAGSALPMTHLFAKETISPEMEFLSNYMSQAYSKKLPEDILEQAKFHILDTFSAILSGSELAPGVSGINYVKRHGSTGKCTVIGTQLKAGPLEAALANGMMGHADETDDSHGRSRSHPGCSIVPATMASSEIFGITGDHFIKAVTLGYDVGTRLLMSLGGPEFSYTSHKSSHSIAGMFGSAAAASCVAKFNPQKIRWVFDYTAQQSSGIAAWGRDTDHIEKAFVFAGMPARNGVASALLVDTGWNGIDDIFSGADNYFLAYAPNAKPNILVDKLGVQFEIALTDIKKWSVGSPIQGPLDALSILLQKNKFNADDVEKLDVRLAPSAAKVVNNREMPDICLQHMMAIMLMDKTASFKAAHDIDRMKDAKVLAQRAKVNLISDENLNQFMPIRVAIVEVILKDGRRFSERVDAVRGTPRNPMTKVEVFDKALDLIGPVIGNDQSKELLAFVNSLEQQTNLNKLSYLLQKNS</sequence>
<name>A0A1W1YMQ5_9BURK</name>
<keyword evidence="5" id="KW-1185">Reference proteome</keyword>
<gene>
    <name evidence="4" type="ORF">SAMN06296008_103198</name>
</gene>
<evidence type="ECO:0000256" key="1">
    <source>
        <dbReference type="ARBA" id="ARBA00006174"/>
    </source>
</evidence>
<dbReference type="InterPro" id="IPR045337">
    <property type="entry name" value="MmgE_PrpD_C"/>
</dbReference>
<evidence type="ECO:0000259" key="3">
    <source>
        <dbReference type="Pfam" id="PF19305"/>
    </source>
</evidence>
<proteinExistence type="inferred from homology"/>
<feature type="domain" description="MmgE/PrpD N-terminal" evidence="2">
    <location>
        <begin position="37"/>
        <end position="280"/>
    </location>
</feature>
<dbReference type="InterPro" id="IPR045336">
    <property type="entry name" value="MmgE_PrpD_N"/>
</dbReference>
<dbReference type="STRING" id="1938817.SAMN06296008_103198"/>
<dbReference type="InterPro" id="IPR042188">
    <property type="entry name" value="MmgE/PrpD_sf_2"/>
</dbReference>
<dbReference type="GO" id="GO:0016829">
    <property type="term" value="F:lyase activity"/>
    <property type="evidence" value="ECO:0007669"/>
    <property type="project" value="InterPro"/>
</dbReference>
<dbReference type="InterPro" id="IPR036148">
    <property type="entry name" value="MmgE/PrpD_sf"/>
</dbReference>
<evidence type="ECO:0000313" key="5">
    <source>
        <dbReference type="Proteomes" id="UP000192708"/>
    </source>
</evidence>
<evidence type="ECO:0000259" key="2">
    <source>
        <dbReference type="Pfam" id="PF03972"/>
    </source>
</evidence>
<dbReference type="PANTHER" id="PTHR16943">
    <property type="entry name" value="2-METHYLCITRATE DEHYDRATASE-RELATED"/>
    <property type="match status" value="1"/>
</dbReference>
<dbReference type="InterPro" id="IPR042183">
    <property type="entry name" value="MmgE/PrpD_sf_1"/>
</dbReference>